<sequence length="118" mass="12964">MPIRLALLELPKLLADVIADTFADDDSVRVDQLSDDSALELPVDGPPSHDVVIVGVTDPSRSRLLDRLARPTEPTLLSVRTDGREAWTYQMRPCPCRLGQFGPDQIRAVVLGHQNPLA</sequence>
<accession>A0A318JW64</accession>
<dbReference type="Proteomes" id="UP000247569">
    <property type="component" value="Unassembled WGS sequence"/>
</dbReference>
<gene>
    <name evidence="1" type="ORF">DFR70_10920</name>
</gene>
<dbReference type="RefSeq" id="WP_146251229.1">
    <property type="nucleotide sequence ID" value="NZ_QJKF01000009.1"/>
</dbReference>
<evidence type="ECO:0000313" key="1">
    <source>
        <dbReference type="EMBL" id="PXX60829.1"/>
    </source>
</evidence>
<comment type="caution">
    <text evidence="1">The sequence shown here is derived from an EMBL/GenBank/DDBJ whole genome shotgun (WGS) entry which is preliminary data.</text>
</comment>
<dbReference type="EMBL" id="QJKF01000009">
    <property type="protein sequence ID" value="PXX60829.1"/>
    <property type="molecule type" value="Genomic_DNA"/>
</dbReference>
<keyword evidence="2" id="KW-1185">Reference proteome</keyword>
<organism evidence="1 2">
    <name type="scientific">Nocardia tenerifensis</name>
    <dbReference type="NCBI Taxonomy" id="228006"/>
    <lineage>
        <taxon>Bacteria</taxon>
        <taxon>Bacillati</taxon>
        <taxon>Actinomycetota</taxon>
        <taxon>Actinomycetes</taxon>
        <taxon>Mycobacteriales</taxon>
        <taxon>Nocardiaceae</taxon>
        <taxon>Nocardia</taxon>
    </lineage>
</organism>
<name>A0A318JW64_9NOCA</name>
<reference evidence="1 2" key="1">
    <citation type="submission" date="2018-05" db="EMBL/GenBank/DDBJ databases">
        <title>Genomic Encyclopedia of Type Strains, Phase IV (KMG-IV): sequencing the most valuable type-strain genomes for metagenomic binning, comparative biology and taxonomic classification.</title>
        <authorList>
            <person name="Goeker M."/>
        </authorList>
    </citation>
    <scope>NUCLEOTIDE SEQUENCE [LARGE SCALE GENOMIC DNA]</scope>
    <source>
        <strain evidence="1 2">DSM 44704</strain>
    </source>
</reference>
<dbReference type="AlphaFoldDB" id="A0A318JW64"/>
<proteinExistence type="predicted"/>
<protein>
    <submittedName>
        <fullName evidence="1">Uncharacterized protein</fullName>
    </submittedName>
</protein>
<evidence type="ECO:0000313" key="2">
    <source>
        <dbReference type="Proteomes" id="UP000247569"/>
    </source>
</evidence>
<dbReference type="OrthoDB" id="5188824at2"/>